<dbReference type="GO" id="GO:0006275">
    <property type="term" value="P:regulation of DNA replication"/>
    <property type="evidence" value="ECO:0007669"/>
    <property type="project" value="InterPro"/>
</dbReference>
<keyword evidence="3" id="KW-0235">DNA replication</keyword>
<dbReference type="FunFam" id="1.10.8.60:FF:000003">
    <property type="entry name" value="Chromosomal replication initiator protein DnaA"/>
    <property type="match status" value="1"/>
</dbReference>
<comment type="similarity">
    <text evidence="1">Belongs to the DnaA family.</text>
</comment>
<dbReference type="Pfam" id="PF11638">
    <property type="entry name" value="DnaA_N"/>
    <property type="match status" value="1"/>
</dbReference>
<dbReference type="InterPro" id="IPR024633">
    <property type="entry name" value="DnaA_N_dom"/>
</dbReference>
<dbReference type="Pfam" id="PF00308">
    <property type="entry name" value="Bac_DnaA"/>
    <property type="match status" value="1"/>
</dbReference>
<keyword evidence="7" id="KW-0238">DNA-binding</keyword>
<dbReference type="GO" id="GO:0003688">
    <property type="term" value="F:DNA replication origin binding"/>
    <property type="evidence" value="ECO:0007669"/>
    <property type="project" value="InterPro"/>
</dbReference>
<dbReference type="PANTHER" id="PTHR30050:SF2">
    <property type="entry name" value="CHROMOSOMAL REPLICATION INITIATOR PROTEIN DNAA"/>
    <property type="match status" value="1"/>
</dbReference>
<dbReference type="AlphaFoldDB" id="A0A6J6XJM6"/>
<dbReference type="GO" id="GO:0005524">
    <property type="term" value="F:ATP binding"/>
    <property type="evidence" value="ECO:0007669"/>
    <property type="project" value="UniProtKB-KW"/>
</dbReference>
<keyword evidence="2" id="KW-0963">Cytoplasm</keyword>
<dbReference type="Gene3D" id="1.10.8.60">
    <property type="match status" value="1"/>
</dbReference>
<organism evidence="10">
    <name type="scientific">freshwater metagenome</name>
    <dbReference type="NCBI Taxonomy" id="449393"/>
    <lineage>
        <taxon>unclassified sequences</taxon>
        <taxon>metagenomes</taxon>
        <taxon>ecological metagenomes</taxon>
    </lineage>
</organism>
<evidence type="ECO:0000256" key="1">
    <source>
        <dbReference type="ARBA" id="ARBA00006583"/>
    </source>
</evidence>
<dbReference type="SMART" id="SM00382">
    <property type="entry name" value="AAA"/>
    <property type="match status" value="1"/>
</dbReference>
<dbReference type="Pfam" id="PF08299">
    <property type="entry name" value="Bac_DnaA_C"/>
    <property type="match status" value="1"/>
</dbReference>
<keyword evidence="4" id="KW-0547">Nucleotide-binding</keyword>
<dbReference type="Gene3D" id="3.40.50.300">
    <property type="entry name" value="P-loop containing nucleotide triphosphate hydrolases"/>
    <property type="match status" value="1"/>
</dbReference>
<dbReference type="Gene3D" id="1.10.1750.10">
    <property type="match status" value="1"/>
</dbReference>
<dbReference type="PRINTS" id="PR00051">
    <property type="entry name" value="DNAA"/>
</dbReference>
<dbReference type="GO" id="GO:0005886">
    <property type="term" value="C:plasma membrane"/>
    <property type="evidence" value="ECO:0007669"/>
    <property type="project" value="TreeGrafter"/>
</dbReference>
<evidence type="ECO:0000259" key="8">
    <source>
        <dbReference type="SMART" id="SM00382"/>
    </source>
</evidence>
<name>A0A6J6XJM6_9ZZZZ</name>
<evidence type="ECO:0000256" key="2">
    <source>
        <dbReference type="ARBA" id="ARBA00022490"/>
    </source>
</evidence>
<dbReference type="InterPro" id="IPR003593">
    <property type="entry name" value="AAA+_ATPase"/>
</dbReference>
<dbReference type="HAMAP" id="MF_00377">
    <property type="entry name" value="DnaA_bact"/>
    <property type="match status" value="1"/>
</dbReference>
<keyword evidence="5" id="KW-0067">ATP-binding</keyword>
<dbReference type="InterPro" id="IPR027417">
    <property type="entry name" value="P-loop_NTPase"/>
</dbReference>
<dbReference type="GO" id="GO:0008289">
    <property type="term" value="F:lipid binding"/>
    <property type="evidence" value="ECO:0007669"/>
    <property type="project" value="UniProtKB-KW"/>
</dbReference>
<evidence type="ECO:0000256" key="3">
    <source>
        <dbReference type="ARBA" id="ARBA00022705"/>
    </source>
</evidence>
<dbReference type="GO" id="GO:0006270">
    <property type="term" value="P:DNA replication initiation"/>
    <property type="evidence" value="ECO:0007669"/>
    <property type="project" value="InterPro"/>
</dbReference>
<evidence type="ECO:0000256" key="7">
    <source>
        <dbReference type="ARBA" id="ARBA00023125"/>
    </source>
</evidence>
<dbReference type="PROSITE" id="PS01008">
    <property type="entry name" value="DNAA"/>
    <property type="match status" value="1"/>
</dbReference>
<dbReference type="SMART" id="SM00760">
    <property type="entry name" value="Bac_DnaA_C"/>
    <property type="match status" value="1"/>
</dbReference>
<dbReference type="InterPro" id="IPR013317">
    <property type="entry name" value="DnaA_dom"/>
</dbReference>
<evidence type="ECO:0000256" key="4">
    <source>
        <dbReference type="ARBA" id="ARBA00022741"/>
    </source>
</evidence>
<dbReference type="PANTHER" id="PTHR30050">
    <property type="entry name" value="CHROMOSOMAL REPLICATION INITIATOR PROTEIN DNAA"/>
    <property type="match status" value="1"/>
</dbReference>
<gene>
    <name evidence="10" type="ORF">UFOPK3001_00598</name>
</gene>
<sequence length="472" mass="53419">MDKTWAENGAAPVSDHEAMWTAVAGILREQVSDAVWYSTFQDVRALPADGGYLRIGVPNTVIREKILHRYLPLVRDALEEIGVANPQLLIDVDVEAEVEHLRIAVNGESSNVVSARFDSAAPPSLSPEPTMTDGLNPRYTFETFVSGPSNQFSLAAALRVAETPARSYNPLFIYGASGLGKTHLLHAIGHYVNQNYSHYTVRYVSTETFMNEYVDAIRTQSPAMFKRRYRDIDVLLIDDIQFMEGKERLQEEFFHTFNALHGANKQIVISSDRMPDNIPTLEDRLRGRFRWGLITDIQPPDLETRLAILRNKSERDMTQVPADVLEFIAANITTNIRELEGALIRVTAYASLNRIPISVPLAQQLLSDLLSETTTRPRTPDEMLNEMASYFGLTVDALRGKSRQRDLVTSRQVSMYVFRELTDLSYPAIARLFGGRDHTTVIHAVEKIQRLMAERKQIYDQVHDLRQRLKTG</sequence>
<dbReference type="NCBIfam" id="TIGR00362">
    <property type="entry name" value="DnaA"/>
    <property type="match status" value="1"/>
</dbReference>
<dbReference type="SUPFAM" id="SSF52540">
    <property type="entry name" value="P-loop containing nucleoside triphosphate hydrolases"/>
    <property type="match status" value="1"/>
</dbReference>
<dbReference type="InterPro" id="IPR038454">
    <property type="entry name" value="DnaA_N_sf"/>
</dbReference>
<evidence type="ECO:0000256" key="6">
    <source>
        <dbReference type="ARBA" id="ARBA00023121"/>
    </source>
</evidence>
<proteinExistence type="inferred from homology"/>
<dbReference type="EMBL" id="CAFAAJ010000027">
    <property type="protein sequence ID" value="CAB4795418.1"/>
    <property type="molecule type" value="Genomic_DNA"/>
</dbReference>
<feature type="domain" description="AAA+ ATPase" evidence="8">
    <location>
        <begin position="167"/>
        <end position="295"/>
    </location>
</feature>
<protein>
    <submittedName>
        <fullName evidence="10">Unannotated protein</fullName>
    </submittedName>
</protein>
<evidence type="ECO:0000256" key="5">
    <source>
        <dbReference type="ARBA" id="ARBA00022840"/>
    </source>
</evidence>
<accession>A0A6J6XJM6</accession>
<dbReference type="NCBIfam" id="NF010686">
    <property type="entry name" value="PRK14086.1"/>
    <property type="match status" value="1"/>
</dbReference>
<dbReference type="CDD" id="cd06571">
    <property type="entry name" value="Bac_DnaA_C"/>
    <property type="match status" value="1"/>
</dbReference>
<dbReference type="FunFam" id="3.40.50.300:FF:000150">
    <property type="entry name" value="Chromosomal replication initiator protein DnaA"/>
    <property type="match status" value="1"/>
</dbReference>
<dbReference type="InterPro" id="IPR001957">
    <property type="entry name" value="Chromosome_initiator_DnaA"/>
</dbReference>
<dbReference type="InterPro" id="IPR020591">
    <property type="entry name" value="Chromosome_initiator_DnaA-like"/>
</dbReference>
<evidence type="ECO:0000313" key="10">
    <source>
        <dbReference type="EMBL" id="CAB4795418.1"/>
    </source>
</evidence>
<dbReference type="InterPro" id="IPR013159">
    <property type="entry name" value="DnaA_C"/>
</dbReference>
<reference evidence="10" key="1">
    <citation type="submission" date="2020-05" db="EMBL/GenBank/DDBJ databases">
        <authorList>
            <person name="Chiriac C."/>
            <person name="Salcher M."/>
            <person name="Ghai R."/>
            <person name="Kavagutti S V."/>
        </authorList>
    </citation>
    <scope>NUCLEOTIDE SEQUENCE</scope>
</reference>
<dbReference type="InterPro" id="IPR018312">
    <property type="entry name" value="Chromosome_initiator_DnaA_CS"/>
</dbReference>
<keyword evidence="6" id="KW-0446">Lipid-binding</keyword>
<evidence type="ECO:0000259" key="9">
    <source>
        <dbReference type="SMART" id="SM00760"/>
    </source>
</evidence>
<dbReference type="InterPro" id="IPR010921">
    <property type="entry name" value="Trp_repressor/repl_initiator"/>
</dbReference>
<feature type="domain" description="Chromosomal replication initiator DnaA C-terminal" evidence="9">
    <location>
        <begin position="379"/>
        <end position="448"/>
    </location>
</feature>
<dbReference type="SUPFAM" id="SSF48295">
    <property type="entry name" value="TrpR-like"/>
    <property type="match status" value="1"/>
</dbReference>
<dbReference type="Gene3D" id="3.30.300.180">
    <property type="match status" value="1"/>
</dbReference>
<dbReference type="CDD" id="cd00009">
    <property type="entry name" value="AAA"/>
    <property type="match status" value="1"/>
</dbReference>